<protein>
    <submittedName>
        <fullName evidence="2">Uncharacterized protein</fullName>
    </submittedName>
</protein>
<feature type="compositionally biased region" description="Low complexity" evidence="1">
    <location>
        <begin position="336"/>
        <end position="353"/>
    </location>
</feature>
<evidence type="ECO:0000256" key="1">
    <source>
        <dbReference type="SAM" id="MobiDB-lite"/>
    </source>
</evidence>
<feature type="compositionally biased region" description="Pro residues" evidence="1">
    <location>
        <begin position="709"/>
        <end position="726"/>
    </location>
</feature>
<dbReference type="AlphaFoldDB" id="A0AAQ4D472"/>
<feature type="compositionally biased region" description="Basic and acidic residues" evidence="1">
    <location>
        <begin position="366"/>
        <end position="382"/>
    </location>
</feature>
<comment type="caution">
    <text evidence="2">The sequence shown here is derived from an EMBL/GenBank/DDBJ whole genome shotgun (WGS) entry which is preliminary data.</text>
</comment>
<accession>A0AAQ4D472</accession>
<feature type="compositionally biased region" description="Basic residues" evidence="1">
    <location>
        <begin position="639"/>
        <end position="648"/>
    </location>
</feature>
<feature type="compositionally biased region" description="Polar residues" evidence="1">
    <location>
        <begin position="432"/>
        <end position="445"/>
    </location>
</feature>
<gene>
    <name evidence="2" type="ORF">V5799_000037</name>
</gene>
<evidence type="ECO:0000313" key="2">
    <source>
        <dbReference type="EMBL" id="KAK8757262.1"/>
    </source>
</evidence>
<keyword evidence="3" id="KW-1185">Reference proteome</keyword>
<feature type="compositionally biased region" description="Low complexity" evidence="1">
    <location>
        <begin position="466"/>
        <end position="482"/>
    </location>
</feature>
<organism evidence="2 3">
    <name type="scientific">Amblyomma americanum</name>
    <name type="common">Lone star tick</name>
    <dbReference type="NCBI Taxonomy" id="6943"/>
    <lineage>
        <taxon>Eukaryota</taxon>
        <taxon>Metazoa</taxon>
        <taxon>Ecdysozoa</taxon>
        <taxon>Arthropoda</taxon>
        <taxon>Chelicerata</taxon>
        <taxon>Arachnida</taxon>
        <taxon>Acari</taxon>
        <taxon>Parasitiformes</taxon>
        <taxon>Ixodida</taxon>
        <taxon>Ixodoidea</taxon>
        <taxon>Ixodidae</taxon>
        <taxon>Amblyomminae</taxon>
        <taxon>Amblyomma</taxon>
    </lineage>
</organism>
<reference evidence="2 3" key="1">
    <citation type="journal article" date="2023" name="Arcadia Sci">
        <title>De novo assembly of a long-read Amblyomma americanum tick genome.</title>
        <authorList>
            <person name="Chou S."/>
            <person name="Poskanzer K.E."/>
            <person name="Rollins M."/>
            <person name="Thuy-Boun P.S."/>
        </authorList>
    </citation>
    <scope>NUCLEOTIDE SEQUENCE [LARGE SCALE GENOMIC DNA]</scope>
    <source>
        <strain evidence="2">F_SG_1</strain>
        <tissue evidence="2">Salivary glands</tissue>
    </source>
</reference>
<feature type="compositionally biased region" description="Polar residues" evidence="1">
    <location>
        <begin position="259"/>
        <end position="269"/>
    </location>
</feature>
<feature type="compositionally biased region" description="Pro residues" evidence="1">
    <location>
        <begin position="503"/>
        <end position="513"/>
    </location>
</feature>
<proteinExistence type="predicted"/>
<feature type="compositionally biased region" description="Low complexity" evidence="1">
    <location>
        <begin position="733"/>
        <end position="758"/>
    </location>
</feature>
<feature type="region of interest" description="Disordered" evidence="1">
    <location>
        <begin position="248"/>
        <end position="687"/>
    </location>
</feature>
<feature type="region of interest" description="Disordered" evidence="1">
    <location>
        <begin position="699"/>
        <end position="774"/>
    </location>
</feature>
<evidence type="ECO:0000313" key="3">
    <source>
        <dbReference type="Proteomes" id="UP001321473"/>
    </source>
</evidence>
<feature type="compositionally biased region" description="Basic residues" evidence="1">
    <location>
        <begin position="163"/>
        <end position="175"/>
    </location>
</feature>
<dbReference type="EMBL" id="JARKHS020035405">
    <property type="protein sequence ID" value="KAK8757262.1"/>
    <property type="molecule type" value="Genomic_DNA"/>
</dbReference>
<dbReference type="Proteomes" id="UP001321473">
    <property type="component" value="Unassembled WGS sequence"/>
</dbReference>
<name>A0AAQ4D472_AMBAM</name>
<feature type="compositionally biased region" description="Low complexity" evidence="1">
    <location>
        <begin position="28"/>
        <end position="53"/>
    </location>
</feature>
<feature type="compositionally biased region" description="Pro residues" evidence="1">
    <location>
        <begin position="322"/>
        <end position="335"/>
    </location>
</feature>
<feature type="compositionally biased region" description="Acidic residues" evidence="1">
    <location>
        <begin position="1"/>
        <end position="27"/>
    </location>
</feature>
<feature type="region of interest" description="Disordered" evidence="1">
    <location>
        <begin position="132"/>
        <end position="175"/>
    </location>
</feature>
<feature type="region of interest" description="Disordered" evidence="1">
    <location>
        <begin position="1"/>
        <end position="114"/>
    </location>
</feature>
<feature type="compositionally biased region" description="Pro residues" evidence="1">
    <location>
        <begin position="294"/>
        <end position="306"/>
    </location>
</feature>
<sequence length="774" mass="83191">MVVPEISEEDDEDSPSNADEGCDDEDPGGPLSKRSSSSLWTLLGRRSSSSGSLHDAESGLLQPPPADSTLHVYFKGSDAEQQEAAKQKHLLQLPEDRRRTGRLGSEPSPAVGQRSFLRELFHAKPALRVQAWTGAGGDYGSPPKRPRKPRTKVSFSADAGSKPHFHKTHLRHRSRSTSDLAAILETARKEALLSSLASLKAAMPRRKSLESCGPVSAKEAGGVRRCNSLPELNISDADYNKLLTPEATSIPKKPVRGRTSLTPQSSLTPKVSEMLQLKLTPRPPALTLRKSPTPQRPPESTKPPQPSDQARQALPTPTVVLSPPPAPAPPEPPQSTPAAAEATPALAPAAETQVTTSPEPSPAETSTKERARSSPPKEKDESSSSPVEITLRRPRVHLPRLVVPKPRSNLWRSAMHATEESSDGQVEKEAATSASPGKPSSSLATPSAVDQPPVEPQHTRPRLRVRVVPEPEIIPIETTDTETPPPSSAEIETGPPGASSEPLPEPPPSLPPEPPDRLKEEDLPSTTEPSTKADDEDKAEFVVVIQEPSDDRPKQLIILKGPPDRAGSVDSLLGDPRPKAPKRRSSVDSPVAPEEMRKPVFTPQRKQPPAEAPKPTEEPSGADTAPPEAKSSQTEAGRRQRRRRRSSAVRRESVATSHEGSPPSTATGSQESLSVAAAAAPVHRRVPSEVLMRWQNVAPSDSVEELDRPPPPPLLELPGAVLPPPRGHVRQLSRVFSHRSSSTSSSVTVRTSTTSLSRARTKAEAFLASEKRQS</sequence>
<feature type="compositionally biased region" description="Polar residues" evidence="1">
    <location>
        <begin position="658"/>
        <end position="673"/>
    </location>
</feature>